<protein>
    <submittedName>
        <fullName evidence="8">L,D-transpeptidase family protein</fullName>
    </submittedName>
</protein>
<dbReference type="SUPFAM" id="SSF141523">
    <property type="entry name" value="L,D-transpeptidase catalytic domain-like"/>
    <property type="match status" value="1"/>
</dbReference>
<feature type="active site" description="Proton donor/acceptor" evidence="6">
    <location>
        <position position="450"/>
    </location>
</feature>
<keyword evidence="3 6" id="KW-0133">Cell shape</keyword>
<gene>
    <name evidence="8" type="ORF">LJ207_09375</name>
</gene>
<dbReference type="Pfam" id="PF03734">
    <property type="entry name" value="YkuD"/>
    <property type="match status" value="1"/>
</dbReference>
<evidence type="ECO:0000256" key="3">
    <source>
        <dbReference type="ARBA" id="ARBA00022960"/>
    </source>
</evidence>
<keyword evidence="4 6" id="KW-0573">Peptidoglycan synthesis</keyword>
<reference evidence="8 9" key="1">
    <citation type="submission" date="2021-10" db="EMBL/GenBank/DDBJ databases">
        <authorList>
            <person name="Grouzdev D.S."/>
            <person name="Pantiukh K.S."/>
            <person name="Krutkina M.S."/>
        </authorList>
    </citation>
    <scope>NUCLEOTIDE SEQUENCE [LARGE SCALE GENOMIC DNA]</scope>
    <source>
        <strain evidence="8 9">Z-7514</strain>
    </source>
</reference>
<dbReference type="Pfam" id="PF20142">
    <property type="entry name" value="Scaffold"/>
    <property type="match status" value="1"/>
</dbReference>
<dbReference type="InterPro" id="IPR002477">
    <property type="entry name" value="Peptidoglycan-bd-like"/>
</dbReference>
<evidence type="ECO:0000256" key="1">
    <source>
        <dbReference type="ARBA" id="ARBA00004752"/>
    </source>
</evidence>
<dbReference type="GO" id="GO:0009252">
    <property type="term" value="P:peptidoglycan biosynthetic process"/>
    <property type="evidence" value="ECO:0007669"/>
    <property type="project" value="UniProtKB-KW"/>
</dbReference>
<dbReference type="EMBL" id="JAJFAT010000013">
    <property type="protein sequence ID" value="MCC3145532.1"/>
    <property type="molecule type" value="Genomic_DNA"/>
</dbReference>
<dbReference type="Proteomes" id="UP001199296">
    <property type="component" value="Unassembled WGS sequence"/>
</dbReference>
<name>A0AAW4X156_9FIRM</name>
<feature type="domain" description="L,D-TPase catalytic" evidence="7">
    <location>
        <begin position="314"/>
        <end position="497"/>
    </location>
</feature>
<proteinExistence type="predicted"/>
<dbReference type="RefSeq" id="WP_229346234.1">
    <property type="nucleotide sequence ID" value="NZ_JAJFAT010000013.1"/>
</dbReference>
<dbReference type="InterPro" id="IPR005490">
    <property type="entry name" value="LD_TPept_cat_dom"/>
</dbReference>
<dbReference type="InterPro" id="IPR052905">
    <property type="entry name" value="LD-transpeptidase_YkuD-like"/>
</dbReference>
<dbReference type="GO" id="GO:0008360">
    <property type="term" value="P:regulation of cell shape"/>
    <property type="evidence" value="ECO:0007669"/>
    <property type="project" value="UniProtKB-UniRule"/>
</dbReference>
<dbReference type="InterPro" id="IPR036365">
    <property type="entry name" value="PGBD-like_sf"/>
</dbReference>
<dbReference type="Gene3D" id="1.10.101.10">
    <property type="entry name" value="PGBD-like superfamily/PGBD"/>
    <property type="match status" value="1"/>
</dbReference>
<keyword evidence="9" id="KW-1185">Reference proteome</keyword>
<dbReference type="InterPro" id="IPR036366">
    <property type="entry name" value="PGBDSf"/>
</dbReference>
<dbReference type="InterPro" id="IPR038063">
    <property type="entry name" value="Transpep_catalytic_dom"/>
</dbReference>
<dbReference type="Pfam" id="PF01471">
    <property type="entry name" value="PG_binding_1"/>
    <property type="match status" value="1"/>
</dbReference>
<dbReference type="PANTHER" id="PTHR41533">
    <property type="entry name" value="L,D-TRANSPEPTIDASE HI_1667-RELATED"/>
    <property type="match status" value="1"/>
</dbReference>
<comment type="caution">
    <text evidence="8">The sequence shown here is derived from an EMBL/GenBank/DDBJ whole genome shotgun (WGS) entry which is preliminary data.</text>
</comment>
<comment type="pathway">
    <text evidence="1 6">Cell wall biogenesis; peptidoglycan biosynthesis.</text>
</comment>
<accession>A0AAW4X156</accession>
<dbReference type="SUPFAM" id="SSF47090">
    <property type="entry name" value="PGBD-like"/>
    <property type="match status" value="1"/>
</dbReference>
<dbReference type="AlphaFoldDB" id="A0AAW4X156"/>
<evidence type="ECO:0000256" key="5">
    <source>
        <dbReference type="ARBA" id="ARBA00023316"/>
    </source>
</evidence>
<dbReference type="PANTHER" id="PTHR41533:SF2">
    <property type="entry name" value="BLR7131 PROTEIN"/>
    <property type="match status" value="1"/>
</dbReference>
<evidence type="ECO:0000256" key="2">
    <source>
        <dbReference type="ARBA" id="ARBA00022679"/>
    </source>
</evidence>
<sequence length="550" mass="64628">MIYLRKKTLIIIIAISILFLLGFNSSADLNLSLSIRNHLVVLEDRDGQFPEDQKANHYQELADFYESNDYKAVWLDQDGFSDEVEKLIKEIEASYYEGLDPEDYHLEFIKDYIAENDIFAEENTNKRAVIDIYLSDAYFSLASDYLGGKLDPEVVLEEGDFSRSRIDNSEIFADLSSENITANLQTKLPNSNYYQRLKHKLYIYRDSGEILEWPEVESEDLLAQGSVGKKVSQLSNNLINRGYLNQESISDKSYFGPELRAAVREFQVNHGLNDDGIVGPKTIEALNIPYDKRVQQIIINMERWRWLPRDLGDKYIYVNISDYSLNVYENNNIIMDMKTIVGNEQRKTPVFSDRIRYLVFNPYWYVPKSIAVEDILPSIQEDIAYLEENNYSVFAYNSNNTLSRVEAEEINWQEIDEDNFDFLIRQDPGDNNSLGRVKFMFPNRFSVYLHDTPSRYLFDETERGFSSGCIRIEKPIELALYLLKDQEEWDRESIEEIMQKDNEETIYLNEPFPIYLQYNTAWVDNIGNLNFRKDIYDRDKILIEHYFENQ</sequence>
<dbReference type="InterPro" id="IPR045380">
    <property type="entry name" value="LD_TPept_scaffold_dom"/>
</dbReference>
<keyword evidence="5 6" id="KW-0961">Cell wall biogenesis/degradation</keyword>
<dbReference type="CDD" id="cd16913">
    <property type="entry name" value="YkuD_like"/>
    <property type="match status" value="1"/>
</dbReference>
<dbReference type="GO" id="GO:0071555">
    <property type="term" value="P:cell wall organization"/>
    <property type="evidence" value="ECO:0007669"/>
    <property type="project" value="UniProtKB-UniRule"/>
</dbReference>
<evidence type="ECO:0000256" key="6">
    <source>
        <dbReference type="PROSITE-ProRule" id="PRU01373"/>
    </source>
</evidence>
<evidence type="ECO:0000313" key="9">
    <source>
        <dbReference type="Proteomes" id="UP001199296"/>
    </source>
</evidence>
<dbReference type="GO" id="GO:0016740">
    <property type="term" value="F:transferase activity"/>
    <property type="evidence" value="ECO:0007669"/>
    <property type="project" value="UniProtKB-KW"/>
</dbReference>
<dbReference type="Gene3D" id="2.40.440.10">
    <property type="entry name" value="L,D-transpeptidase catalytic domain-like"/>
    <property type="match status" value="1"/>
</dbReference>
<dbReference type="PROSITE" id="PS52029">
    <property type="entry name" value="LD_TPASE"/>
    <property type="match status" value="1"/>
</dbReference>
<evidence type="ECO:0000313" key="8">
    <source>
        <dbReference type="EMBL" id="MCC3145532.1"/>
    </source>
</evidence>
<keyword evidence="2" id="KW-0808">Transferase</keyword>
<evidence type="ECO:0000259" key="7">
    <source>
        <dbReference type="PROSITE" id="PS52029"/>
    </source>
</evidence>
<organism evidence="8 9">
    <name type="scientific">Halanaerobium polyolivorans</name>
    <dbReference type="NCBI Taxonomy" id="2886943"/>
    <lineage>
        <taxon>Bacteria</taxon>
        <taxon>Bacillati</taxon>
        <taxon>Bacillota</taxon>
        <taxon>Clostridia</taxon>
        <taxon>Halanaerobiales</taxon>
        <taxon>Halanaerobiaceae</taxon>
        <taxon>Halanaerobium</taxon>
    </lineage>
</organism>
<feature type="active site" description="Nucleophile" evidence="6">
    <location>
        <position position="469"/>
    </location>
</feature>
<evidence type="ECO:0000256" key="4">
    <source>
        <dbReference type="ARBA" id="ARBA00022984"/>
    </source>
</evidence>